<name>A0A7V6PE11_9HYPH</name>
<dbReference type="EMBL" id="DUMN01000470">
    <property type="protein sequence ID" value="HHV69269.1"/>
    <property type="molecule type" value="Genomic_DNA"/>
</dbReference>
<dbReference type="InterPro" id="IPR011042">
    <property type="entry name" value="6-blade_b-propeller_TolB-like"/>
</dbReference>
<dbReference type="AlphaFoldDB" id="A0A7V6PE11"/>
<accession>A0A7V6PE11</accession>
<feature type="non-terminal residue" evidence="2">
    <location>
        <position position="1"/>
    </location>
</feature>
<dbReference type="Pfam" id="PF08450">
    <property type="entry name" value="SGL"/>
    <property type="match status" value="1"/>
</dbReference>
<comment type="caution">
    <text evidence="2">The sequence shown here is derived from an EMBL/GenBank/DDBJ whole genome shotgun (WGS) entry which is preliminary data.</text>
</comment>
<reference evidence="2 3" key="1">
    <citation type="journal article" date="2020" name="Biotechnol. Biofuels">
        <title>New insights from the biogas microbiome by comprehensive genome-resolved metagenomics of nearly 1600 species originating from multiple anaerobic digesters.</title>
        <authorList>
            <person name="Campanaro S."/>
            <person name="Treu L."/>
            <person name="Rodriguez-R L.M."/>
            <person name="Kovalovszki A."/>
            <person name="Ziels R.M."/>
            <person name="Maus I."/>
            <person name="Zhu X."/>
            <person name="Kougias P.G."/>
            <person name="Basile A."/>
            <person name="Luo G."/>
            <person name="Schluter A."/>
            <person name="Konstantinidis K.T."/>
            <person name="Angelidaki I."/>
        </authorList>
    </citation>
    <scope>NUCLEOTIDE SEQUENCE [LARGE SCALE GENOMIC DNA]</scope>
    <source>
        <strain evidence="2">AS04akNAM_66</strain>
    </source>
</reference>
<dbReference type="Gene3D" id="2.120.10.30">
    <property type="entry name" value="TolB, C-terminal domain"/>
    <property type="match status" value="1"/>
</dbReference>
<gene>
    <name evidence="2" type="ORF">GXX48_16705</name>
</gene>
<evidence type="ECO:0000313" key="3">
    <source>
        <dbReference type="Proteomes" id="UP000551563"/>
    </source>
</evidence>
<dbReference type="InterPro" id="IPR013658">
    <property type="entry name" value="SGL"/>
</dbReference>
<dbReference type="SUPFAM" id="SSF63829">
    <property type="entry name" value="Calcium-dependent phosphotriesterase"/>
    <property type="match status" value="1"/>
</dbReference>
<organism evidence="2 3">
    <name type="scientific">Brucella intermedia</name>
    <dbReference type="NCBI Taxonomy" id="94625"/>
    <lineage>
        <taxon>Bacteria</taxon>
        <taxon>Pseudomonadati</taxon>
        <taxon>Pseudomonadota</taxon>
        <taxon>Alphaproteobacteria</taxon>
        <taxon>Hyphomicrobiales</taxon>
        <taxon>Brucellaceae</taxon>
        <taxon>Brucella/Ochrobactrum group</taxon>
        <taxon>Brucella</taxon>
    </lineage>
</organism>
<sequence length="91" mass="9113">ACDAGGAYWSAGVSAGVLNRFDRDGNLLEQIPVPVPAPTMPCFCGPDLTLLAITSHRQVPGAALDAAPLSGGVFLAAASVAGAAVHRMRGV</sequence>
<proteinExistence type="predicted"/>
<evidence type="ECO:0000313" key="2">
    <source>
        <dbReference type="EMBL" id="HHV69269.1"/>
    </source>
</evidence>
<protein>
    <submittedName>
        <fullName evidence="2">SMP-30/gluconolactonase/LRE family protein</fullName>
    </submittedName>
</protein>
<dbReference type="Proteomes" id="UP000551563">
    <property type="component" value="Unassembled WGS sequence"/>
</dbReference>
<evidence type="ECO:0000259" key="1">
    <source>
        <dbReference type="Pfam" id="PF08450"/>
    </source>
</evidence>
<feature type="domain" description="SMP-30/Gluconolactonase/LRE-like region" evidence="1">
    <location>
        <begin position="1"/>
        <end position="56"/>
    </location>
</feature>